<dbReference type="GO" id="GO:0006139">
    <property type="term" value="P:nucleobase-containing compound metabolic process"/>
    <property type="evidence" value="ECO:0007669"/>
    <property type="project" value="InterPro"/>
</dbReference>
<dbReference type="Pfam" id="PF01612">
    <property type="entry name" value="DNA_pol_A_exo1"/>
    <property type="match status" value="1"/>
</dbReference>
<dbReference type="InterPro" id="IPR051132">
    <property type="entry name" value="3-5_Exonuclease_domain"/>
</dbReference>
<accession>A0AAP0GI99</accession>
<gene>
    <name evidence="4" type="ORF">SSX86_030794</name>
</gene>
<evidence type="ECO:0000259" key="3">
    <source>
        <dbReference type="SMART" id="SM00474"/>
    </source>
</evidence>
<name>A0AAP0GI99_9ASTR</name>
<evidence type="ECO:0000313" key="5">
    <source>
        <dbReference type="Proteomes" id="UP001408789"/>
    </source>
</evidence>
<dbReference type="PANTHER" id="PTHR13620:SF105">
    <property type="entry name" value="OS01G0737700 PROTEIN"/>
    <property type="match status" value="1"/>
</dbReference>
<evidence type="ECO:0000313" key="4">
    <source>
        <dbReference type="EMBL" id="KAK9050236.1"/>
    </source>
</evidence>
<dbReference type="SMART" id="SM00474">
    <property type="entry name" value="35EXOc"/>
    <property type="match status" value="1"/>
</dbReference>
<dbReference type="EMBL" id="JBCNJP010002773">
    <property type="protein sequence ID" value="KAK9050236.1"/>
    <property type="molecule type" value="Genomic_DNA"/>
</dbReference>
<dbReference type="FunFam" id="3.30.420.10:FF:000054">
    <property type="entry name" value="Werner Syndrome-like exonuclease"/>
    <property type="match status" value="1"/>
</dbReference>
<dbReference type="GO" id="GO:0003676">
    <property type="term" value="F:nucleic acid binding"/>
    <property type="evidence" value="ECO:0007669"/>
    <property type="project" value="InterPro"/>
</dbReference>
<protein>
    <recommendedName>
        <fullName evidence="3">3'-5' exonuclease domain-containing protein</fullName>
    </recommendedName>
</protein>
<keyword evidence="5" id="KW-1185">Reference proteome</keyword>
<sequence length="218" mass="25043">MEYCVSVFDYIPPNTHYVQRVTFFEHTIETLVTNTPSSVDTWISETERLHSFCPYLSTLVGLDVEWRPNQTRNSENPVATLQLCFGRRCLVFQILHSPSIPQSLLNFLRNPSHRFAGVGIENDVEKLRRDYNLEVAKTVDLRTVAAERYGVRELRNAGLKQLAWRVLGREISKPESVTRSMWDDQYLTPAQVQYAAIDAFLSFEIGRVLGLGESEFVI</sequence>
<comment type="caution">
    <text evidence="4">The sequence shown here is derived from an EMBL/GenBank/DDBJ whole genome shotgun (WGS) entry which is preliminary data.</text>
</comment>
<dbReference type="GO" id="GO:0005737">
    <property type="term" value="C:cytoplasm"/>
    <property type="evidence" value="ECO:0007669"/>
    <property type="project" value="TreeGrafter"/>
</dbReference>
<feature type="domain" description="3'-5' exonuclease" evidence="3">
    <location>
        <begin position="40"/>
        <end position="214"/>
    </location>
</feature>
<evidence type="ECO:0000256" key="1">
    <source>
        <dbReference type="ARBA" id="ARBA00022722"/>
    </source>
</evidence>
<keyword evidence="2" id="KW-0378">Hydrolase</keyword>
<dbReference type="Gene3D" id="3.30.420.10">
    <property type="entry name" value="Ribonuclease H-like superfamily/Ribonuclease H"/>
    <property type="match status" value="1"/>
</dbReference>
<evidence type="ECO:0000256" key="2">
    <source>
        <dbReference type="ARBA" id="ARBA00022801"/>
    </source>
</evidence>
<dbReference type="InterPro" id="IPR002562">
    <property type="entry name" value="3'-5'_exonuclease_dom"/>
</dbReference>
<dbReference type="SUPFAM" id="SSF53098">
    <property type="entry name" value="Ribonuclease H-like"/>
    <property type="match status" value="1"/>
</dbReference>
<dbReference type="GO" id="GO:0008408">
    <property type="term" value="F:3'-5' exonuclease activity"/>
    <property type="evidence" value="ECO:0007669"/>
    <property type="project" value="InterPro"/>
</dbReference>
<keyword evidence="1" id="KW-0540">Nuclease</keyword>
<dbReference type="Proteomes" id="UP001408789">
    <property type="component" value="Unassembled WGS sequence"/>
</dbReference>
<dbReference type="GO" id="GO:0005634">
    <property type="term" value="C:nucleus"/>
    <property type="evidence" value="ECO:0007669"/>
    <property type="project" value="TreeGrafter"/>
</dbReference>
<dbReference type="InterPro" id="IPR036397">
    <property type="entry name" value="RNaseH_sf"/>
</dbReference>
<proteinExistence type="predicted"/>
<organism evidence="4 5">
    <name type="scientific">Deinandra increscens subsp. villosa</name>
    <dbReference type="NCBI Taxonomy" id="3103831"/>
    <lineage>
        <taxon>Eukaryota</taxon>
        <taxon>Viridiplantae</taxon>
        <taxon>Streptophyta</taxon>
        <taxon>Embryophyta</taxon>
        <taxon>Tracheophyta</taxon>
        <taxon>Spermatophyta</taxon>
        <taxon>Magnoliopsida</taxon>
        <taxon>eudicotyledons</taxon>
        <taxon>Gunneridae</taxon>
        <taxon>Pentapetalae</taxon>
        <taxon>asterids</taxon>
        <taxon>campanulids</taxon>
        <taxon>Asterales</taxon>
        <taxon>Asteraceae</taxon>
        <taxon>Asteroideae</taxon>
        <taxon>Heliantheae alliance</taxon>
        <taxon>Madieae</taxon>
        <taxon>Madiinae</taxon>
        <taxon>Deinandra</taxon>
    </lineage>
</organism>
<dbReference type="PANTHER" id="PTHR13620">
    <property type="entry name" value="3-5 EXONUCLEASE"/>
    <property type="match status" value="1"/>
</dbReference>
<dbReference type="CDD" id="cd06141">
    <property type="entry name" value="WRN_exo"/>
    <property type="match status" value="1"/>
</dbReference>
<dbReference type="InterPro" id="IPR012337">
    <property type="entry name" value="RNaseH-like_sf"/>
</dbReference>
<reference evidence="4 5" key="1">
    <citation type="submission" date="2024-04" db="EMBL/GenBank/DDBJ databases">
        <title>The reference genome of an endangered Asteraceae, Deinandra increscens subsp. villosa, native to the Central Coast of California.</title>
        <authorList>
            <person name="Guilliams M."/>
            <person name="Hasenstab-Lehman K."/>
            <person name="Meyer R."/>
            <person name="Mcevoy S."/>
        </authorList>
    </citation>
    <scope>NUCLEOTIDE SEQUENCE [LARGE SCALE GENOMIC DNA]</scope>
    <source>
        <tissue evidence="4">Leaf</tissue>
    </source>
</reference>
<dbReference type="AlphaFoldDB" id="A0AAP0GI99"/>